<dbReference type="EMBL" id="RSCJ01000048">
    <property type="protein sequence ID" value="RUR72457.1"/>
    <property type="molecule type" value="Genomic_DNA"/>
</dbReference>
<feature type="region of interest" description="Disordered" evidence="1">
    <location>
        <begin position="283"/>
        <end position="302"/>
    </location>
</feature>
<evidence type="ECO:0000256" key="1">
    <source>
        <dbReference type="SAM" id="MobiDB-lite"/>
    </source>
</evidence>
<comment type="caution">
    <text evidence="2">The sequence shown here is derived from an EMBL/GenBank/DDBJ whole genome shotgun (WGS) entry which is preliminary data.</text>
</comment>
<name>A0A433MWP8_CHLFR</name>
<organism evidence="2 3">
    <name type="scientific">Chlorogloeopsis fritschii PCC 6912</name>
    <dbReference type="NCBI Taxonomy" id="211165"/>
    <lineage>
        <taxon>Bacteria</taxon>
        <taxon>Bacillati</taxon>
        <taxon>Cyanobacteriota</taxon>
        <taxon>Cyanophyceae</taxon>
        <taxon>Nostocales</taxon>
        <taxon>Chlorogloeopsidaceae</taxon>
        <taxon>Chlorogloeopsis</taxon>
    </lineage>
</organism>
<protein>
    <recommendedName>
        <fullName evidence="4">Type II secretion system protein GspC N-terminal domain-containing protein</fullName>
    </recommendedName>
</protein>
<dbReference type="STRING" id="211165.GCA_000317285_00408"/>
<dbReference type="Proteomes" id="UP000268857">
    <property type="component" value="Unassembled WGS sequence"/>
</dbReference>
<evidence type="ECO:0000313" key="2">
    <source>
        <dbReference type="EMBL" id="RUR72457.1"/>
    </source>
</evidence>
<proteinExistence type="predicted"/>
<evidence type="ECO:0008006" key="4">
    <source>
        <dbReference type="Google" id="ProtNLM"/>
    </source>
</evidence>
<dbReference type="OrthoDB" id="428674at2"/>
<sequence length="430" mass="46053">MSLEISTNLIIPEPAEELMASETWSMETYADSLIDDLFAEIDSVLDGSRKLPAQKGNPAKRLPPYTHAQTVSVPQIALPESSTQTTQNTPQSRNNQLSTFVVSTSSVGKLVKKQPQQSQHWSRLPKLVVTLGLAIAGIVWISNSNLLNRLGSKYFRQALEISQPQLQPLVYTKEDVAVDFANYVLEALAAMDRQDASIYLTSANTLISRMASNRTALAYVRNEKQTGNLPPVLTGNNTPPTPNRSTSIVERIYIPVYQAPLPMRYVPSANSGIATTLPQLPSAASTTVPTASPSQNTGDKPVKPTDLLAGIQPKLKPLDVNPTAIPVQQASQSAIPSVPNLLAPPKLPTATAPEAASAISSPAAPSHTLEGLLELGNKSAALFKVNGITRRVEIGESIGSSGWTLVDVANGEAIIRRNGEVRSIFAGQNF</sequence>
<reference evidence="2 3" key="1">
    <citation type="journal article" date="2019" name="Genome Biol. Evol.">
        <title>Day and night: Metabolic profiles and evolutionary relationships of six axenic non-marine cyanobacteria.</title>
        <authorList>
            <person name="Will S.E."/>
            <person name="Henke P."/>
            <person name="Boedeker C."/>
            <person name="Huang S."/>
            <person name="Brinkmann H."/>
            <person name="Rohde M."/>
            <person name="Jarek M."/>
            <person name="Friedl T."/>
            <person name="Seufert S."/>
            <person name="Schumacher M."/>
            <person name="Overmann J."/>
            <person name="Neumann-Schaal M."/>
            <person name="Petersen J."/>
        </authorList>
    </citation>
    <scope>NUCLEOTIDE SEQUENCE [LARGE SCALE GENOMIC DNA]</scope>
    <source>
        <strain evidence="2 3">PCC 6912</strain>
    </source>
</reference>
<feature type="compositionally biased region" description="Polar residues" evidence="1">
    <location>
        <begin position="283"/>
        <end position="298"/>
    </location>
</feature>
<gene>
    <name evidence="2" type="ORF">PCC6912_62680</name>
</gene>
<keyword evidence="3" id="KW-1185">Reference proteome</keyword>
<evidence type="ECO:0000313" key="3">
    <source>
        <dbReference type="Proteomes" id="UP000268857"/>
    </source>
</evidence>
<dbReference type="AlphaFoldDB" id="A0A433MWP8"/>
<accession>A0A433MWP8</accession>
<dbReference type="RefSeq" id="WP_016872984.1">
    <property type="nucleotide sequence ID" value="NZ_AJLN01000035.1"/>
</dbReference>